<evidence type="ECO:0000313" key="3">
    <source>
        <dbReference type="Proteomes" id="UP000034228"/>
    </source>
</evidence>
<dbReference type="OrthoDB" id="980638at2"/>
<dbReference type="Proteomes" id="UP000034228">
    <property type="component" value="Unassembled WGS sequence"/>
</dbReference>
<dbReference type="RefSeq" id="WP_046558223.1">
    <property type="nucleotide sequence ID" value="NZ_LAHO01000013.1"/>
</dbReference>
<accession>A0A0M2V2J3</accession>
<organism evidence="2 3">
    <name type="scientific">Arsukibacterium ikkense</name>
    <dbReference type="NCBI Taxonomy" id="336831"/>
    <lineage>
        <taxon>Bacteria</taxon>
        <taxon>Pseudomonadati</taxon>
        <taxon>Pseudomonadota</taxon>
        <taxon>Gammaproteobacteria</taxon>
        <taxon>Chromatiales</taxon>
        <taxon>Chromatiaceae</taxon>
        <taxon>Arsukibacterium</taxon>
    </lineage>
</organism>
<reference evidence="2 3" key="1">
    <citation type="submission" date="2015-03" db="EMBL/GenBank/DDBJ databases">
        <title>Draft genome sequences of two protease-producing strains of Arsukibacterium isolated from two cold and alkaline environments.</title>
        <authorList>
            <person name="Lylloff J.E."/>
            <person name="Skov L.B."/>
            <person name="Jepsen M."/>
            <person name="Hallin P.F."/>
            <person name="Sorensen S.J."/>
            <person name="Stougaard P."/>
            <person name="Glaring M.A."/>
        </authorList>
    </citation>
    <scope>NUCLEOTIDE SEQUENCE [LARGE SCALE GENOMIC DNA]</scope>
    <source>
        <strain evidence="2 3">GCM72</strain>
    </source>
</reference>
<dbReference type="InterPro" id="IPR049293">
    <property type="entry name" value="DUF6843"/>
</dbReference>
<feature type="domain" description="DUF6843" evidence="1">
    <location>
        <begin position="36"/>
        <end position="92"/>
    </location>
</feature>
<name>A0A0M2V2J3_9GAMM</name>
<dbReference type="PROSITE" id="PS51257">
    <property type="entry name" value="PROKAR_LIPOPROTEIN"/>
    <property type="match status" value="1"/>
</dbReference>
<evidence type="ECO:0000313" key="2">
    <source>
        <dbReference type="EMBL" id="KKO44836.1"/>
    </source>
</evidence>
<sequence length="182" mass="20064">MPKIQILAGINNIGRSSLAAILLCCSLAACSEAVQRDAESYVLPANYVGAFYIIFDQPTGAPAIKLEQARLFQIPDNGVLLTQERISEGAIAADKLRFFRQQPANQLAEISARWYSSIDPEQAYQDSTTYIFGGGPGVYSSSELNCDIHFRGFHIGTQSQILDQVNHFEIEIFIKNNKLGCD</sequence>
<protein>
    <recommendedName>
        <fullName evidence="1">DUF6843 domain-containing protein</fullName>
    </recommendedName>
</protein>
<evidence type="ECO:0000259" key="1">
    <source>
        <dbReference type="Pfam" id="PF20862"/>
    </source>
</evidence>
<dbReference type="AlphaFoldDB" id="A0A0M2V2J3"/>
<comment type="caution">
    <text evidence="2">The sequence shown here is derived from an EMBL/GenBank/DDBJ whole genome shotgun (WGS) entry which is preliminary data.</text>
</comment>
<dbReference type="Pfam" id="PF20862">
    <property type="entry name" value="DUF6843"/>
    <property type="match status" value="1"/>
</dbReference>
<gene>
    <name evidence="2" type="ORF">WG68_13440</name>
</gene>
<dbReference type="EMBL" id="LAHO01000013">
    <property type="protein sequence ID" value="KKO44836.1"/>
    <property type="molecule type" value="Genomic_DNA"/>
</dbReference>
<dbReference type="STRING" id="336831.WG68_13440"/>
<proteinExistence type="predicted"/>
<keyword evidence="3" id="KW-1185">Reference proteome</keyword>